<feature type="domain" description="RING-type" evidence="5">
    <location>
        <begin position="175"/>
        <end position="220"/>
    </location>
</feature>
<accession>A0AAV7E6T8</accession>
<gene>
    <name evidence="6" type="ORF">H6P81_015888</name>
</gene>
<dbReference type="Proteomes" id="UP000825729">
    <property type="component" value="Unassembled WGS sequence"/>
</dbReference>
<dbReference type="InterPro" id="IPR013083">
    <property type="entry name" value="Znf_RING/FYVE/PHD"/>
</dbReference>
<dbReference type="GO" id="GO:0008270">
    <property type="term" value="F:zinc ion binding"/>
    <property type="evidence" value="ECO:0007669"/>
    <property type="project" value="UniProtKB-KW"/>
</dbReference>
<protein>
    <recommendedName>
        <fullName evidence="5">RING-type domain-containing protein</fullName>
    </recommendedName>
</protein>
<sequence>MAAHPEPVSYVDFTFRSVPHPPSVPPMVVFTISGRKKYCNYVVEADGNTSYVEGIHASRFLERRCFNVPFSILFAPHLWARRASAIAASSDEHYFRVGTVAHDHLLRSLCEVVPAKADEAYLQGYNRLDVAIDVQIFIPHGVRYIVPPPPPPVEVVVPVEMKLKELSEIEEGESCAICFEEFKGSKKKKLAVTETPCSHLFHSDCLSPWLMTATTCPLCRSTLY</sequence>
<dbReference type="InterPro" id="IPR001841">
    <property type="entry name" value="Znf_RING"/>
</dbReference>
<evidence type="ECO:0000256" key="3">
    <source>
        <dbReference type="ARBA" id="ARBA00022833"/>
    </source>
</evidence>
<evidence type="ECO:0000313" key="7">
    <source>
        <dbReference type="Proteomes" id="UP000825729"/>
    </source>
</evidence>
<dbReference type="Gene3D" id="3.30.40.10">
    <property type="entry name" value="Zinc/RING finger domain, C3HC4 (zinc finger)"/>
    <property type="match status" value="1"/>
</dbReference>
<dbReference type="CDD" id="cd16454">
    <property type="entry name" value="RING-H2_PA-TM-RING"/>
    <property type="match status" value="1"/>
</dbReference>
<evidence type="ECO:0000256" key="4">
    <source>
        <dbReference type="PROSITE-ProRule" id="PRU00175"/>
    </source>
</evidence>
<dbReference type="PROSITE" id="PS50089">
    <property type="entry name" value="ZF_RING_2"/>
    <property type="match status" value="1"/>
</dbReference>
<organism evidence="6 7">
    <name type="scientific">Aristolochia fimbriata</name>
    <name type="common">White veined hardy Dutchman's pipe vine</name>
    <dbReference type="NCBI Taxonomy" id="158543"/>
    <lineage>
        <taxon>Eukaryota</taxon>
        <taxon>Viridiplantae</taxon>
        <taxon>Streptophyta</taxon>
        <taxon>Embryophyta</taxon>
        <taxon>Tracheophyta</taxon>
        <taxon>Spermatophyta</taxon>
        <taxon>Magnoliopsida</taxon>
        <taxon>Magnoliidae</taxon>
        <taxon>Piperales</taxon>
        <taxon>Aristolochiaceae</taxon>
        <taxon>Aristolochia</taxon>
    </lineage>
</organism>
<evidence type="ECO:0000256" key="1">
    <source>
        <dbReference type="ARBA" id="ARBA00022723"/>
    </source>
</evidence>
<evidence type="ECO:0000259" key="5">
    <source>
        <dbReference type="PROSITE" id="PS50089"/>
    </source>
</evidence>
<dbReference type="Pfam" id="PF13639">
    <property type="entry name" value="zf-RING_2"/>
    <property type="match status" value="1"/>
</dbReference>
<keyword evidence="7" id="KW-1185">Reference proteome</keyword>
<keyword evidence="3" id="KW-0862">Zinc</keyword>
<dbReference type="SUPFAM" id="SSF57850">
    <property type="entry name" value="RING/U-box"/>
    <property type="match status" value="1"/>
</dbReference>
<dbReference type="GO" id="GO:0061630">
    <property type="term" value="F:ubiquitin protein ligase activity"/>
    <property type="evidence" value="ECO:0007669"/>
    <property type="project" value="TreeGrafter"/>
</dbReference>
<dbReference type="PANTHER" id="PTHR15710">
    <property type="entry name" value="E3 UBIQUITIN-PROTEIN LIGASE PRAJA"/>
    <property type="match status" value="1"/>
</dbReference>
<reference evidence="6 7" key="1">
    <citation type="submission" date="2021-07" db="EMBL/GenBank/DDBJ databases">
        <title>The Aristolochia fimbriata genome: insights into angiosperm evolution, floral development and chemical biosynthesis.</title>
        <authorList>
            <person name="Jiao Y."/>
        </authorList>
    </citation>
    <scope>NUCLEOTIDE SEQUENCE [LARGE SCALE GENOMIC DNA]</scope>
    <source>
        <strain evidence="6">IBCAS-2021</strain>
        <tissue evidence="6">Leaf</tissue>
    </source>
</reference>
<keyword evidence="2 4" id="KW-0863">Zinc-finger</keyword>
<proteinExistence type="predicted"/>
<comment type="caution">
    <text evidence="6">The sequence shown here is derived from an EMBL/GenBank/DDBJ whole genome shotgun (WGS) entry which is preliminary data.</text>
</comment>
<keyword evidence="1" id="KW-0479">Metal-binding</keyword>
<dbReference type="GO" id="GO:0016567">
    <property type="term" value="P:protein ubiquitination"/>
    <property type="evidence" value="ECO:0007669"/>
    <property type="project" value="TreeGrafter"/>
</dbReference>
<dbReference type="PANTHER" id="PTHR15710:SF243">
    <property type="entry name" value="E3 UBIQUITIN-PROTEIN LIGASE PRAJA-2 ISOFORM X1"/>
    <property type="match status" value="1"/>
</dbReference>
<evidence type="ECO:0000256" key="2">
    <source>
        <dbReference type="ARBA" id="ARBA00022771"/>
    </source>
</evidence>
<dbReference type="EMBL" id="JAINDJ010000006">
    <property type="protein sequence ID" value="KAG9444548.1"/>
    <property type="molecule type" value="Genomic_DNA"/>
</dbReference>
<evidence type="ECO:0000313" key="6">
    <source>
        <dbReference type="EMBL" id="KAG9444548.1"/>
    </source>
</evidence>
<dbReference type="GO" id="GO:0005737">
    <property type="term" value="C:cytoplasm"/>
    <property type="evidence" value="ECO:0007669"/>
    <property type="project" value="TreeGrafter"/>
</dbReference>
<name>A0AAV7E6T8_ARIFI</name>
<dbReference type="AlphaFoldDB" id="A0AAV7E6T8"/>
<dbReference type="SMART" id="SM00184">
    <property type="entry name" value="RING"/>
    <property type="match status" value="1"/>
</dbReference>